<evidence type="ECO:0000313" key="2">
    <source>
        <dbReference type="Proteomes" id="UP000814033"/>
    </source>
</evidence>
<dbReference type="Proteomes" id="UP000814033">
    <property type="component" value="Unassembled WGS sequence"/>
</dbReference>
<name>A0ACB8R7A0_9AGAM</name>
<comment type="caution">
    <text evidence="1">The sequence shown here is derived from an EMBL/GenBank/DDBJ whole genome shotgun (WGS) entry which is preliminary data.</text>
</comment>
<proteinExistence type="predicted"/>
<protein>
    <submittedName>
        <fullName evidence="1">Uncharacterized protein</fullName>
    </submittedName>
</protein>
<reference evidence="1" key="2">
    <citation type="journal article" date="2022" name="New Phytol.">
        <title>Evolutionary transition to the ectomycorrhizal habit in the genomes of a hyperdiverse lineage of mushroom-forming fungi.</title>
        <authorList>
            <person name="Looney B."/>
            <person name="Miyauchi S."/>
            <person name="Morin E."/>
            <person name="Drula E."/>
            <person name="Courty P.E."/>
            <person name="Kohler A."/>
            <person name="Kuo A."/>
            <person name="LaButti K."/>
            <person name="Pangilinan J."/>
            <person name="Lipzen A."/>
            <person name="Riley R."/>
            <person name="Andreopoulos W."/>
            <person name="He G."/>
            <person name="Johnson J."/>
            <person name="Nolan M."/>
            <person name="Tritt A."/>
            <person name="Barry K.W."/>
            <person name="Grigoriev I.V."/>
            <person name="Nagy L.G."/>
            <person name="Hibbett D."/>
            <person name="Henrissat B."/>
            <person name="Matheny P.B."/>
            <person name="Labbe J."/>
            <person name="Martin F.M."/>
        </authorList>
    </citation>
    <scope>NUCLEOTIDE SEQUENCE</scope>
    <source>
        <strain evidence="1">FP105234-sp</strain>
    </source>
</reference>
<sequence length="212" mass="21278">MRSTPRVVLVISLVVAAARAQQLVTTTNALGLTIVEQITTDALGETITNILQTLPAGVSTALPSTPAPTSPAVPTSTTPASTTPASTTPISTAQITTTPDQVGPVGTPAPLPTDSETPFVYLTTDANGNTIQVSATFTPTFAPSQPYTPVTTGTILGYSEWLSQIGNATANLNLPVSTSGLSGAPARIERGFLGVAVAGIASLVAGAVLLVA</sequence>
<evidence type="ECO:0000313" key="1">
    <source>
        <dbReference type="EMBL" id="KAI0039873.1"/>
    </source>
</evidence>
<reference evidence="1" key="1">
    <citation type="submission" date="2021-02" db="EMBL/GenBank/DDBJ databases">
        <authorList>
            <consortium name="DOE Joint Genome Institute"/>
            <person name="Ahrendt S."/>
            <person name="Looney B.P."/>
            <person name="Miyauchi S."/>
            <person name="Morin E."/>
            <person name="Drula E."/>
            <person name="Courty P.E."/>
            <person name="Chicoki N."/>
            <person name="Fauchery L."/>
            <person name="Kohler A."/>
            <person name="Kuo A."/>
            <person name="Labutti K."/>
            <person name="Pangilinan J."/>
            <person name="Lipzen A."/>
            <person name="Riley R."/>
            <person name="Andreopoulos W."/>
            <person name="He G."/>
            <person name="Johnson J."/>
            <person name="Barry K.W."/>
            <person name="Grigoriev I.V."/>
            <person name="Nagy L."/>
            <person name="Hibbett D."/>
            <person name="Henrissat B."/>
            <person name="Matheny P.B."/>
            <person name="Labbe J."/>
            <person name="Martin F."/>
        </authorList>
    </citation>
    <scope>NUCLEOTIDE SEQUENCE</scope>
    <source>
        <strain evidence="1">FP105234-sp</strain>
    </source>
</reference>
<accession>A0ACB8R7A0</accession>
<keyword evidence="2" id="KW-1185">Reference proteome</keyword>
<dbReference type="EMBL" id="MU276253">
    <property type="protein sequence ID" value="KAI0039873.1"/>
    <property type="molecule type" value="Genomic_DNA"/>
</dbReference>
<gene>
    <name evidence="1" type="ORF">FA95DRAFT_1566869</name>
</gene>
<organism evidence="1 2">
    <name type="scientific">Auriscalpium vulgare</name>
    <dbReference type="NCBI Taxonomy" id="40419"/>
    <lineage>
        <taxon>Eukaryota</taxon>
        <taxon>Fungi</taxon>
        <taxon>Dikarya</taxon>
        <taxon>Basidiomycota</taxon>
        <taxon>Agaricomycotina</taxon>
        <taxon>Agaricomycetes</taxon>
        <taxon>Russulales</taxon>
        <taxon>Auriscalpiaceae</taxon>
        <taxon>Auriscalpium</taxon>
    </lineage>
</organism>